<accession>A0A4C1UQB7</accession>
<dbReference type="EMBL" id="BGZK01000209">
    <property type="protein sequence ID" value="GBP28638.1"/>
    <property type="molecule type" value="Genomic_DNA"/>
</dbReference>
<name>A0A4C1UQB7_EUMVA</name>
<sequence>MRRDIVRRALRRKAAAVYQEESYRSEEFDDPGQLLNYNHDNNLSYLPTYARRWTVVRKRTQTAVSLTRRNHQVAEKLSGSGAAYKTGSRGDRNSRSTTRAGVERPHRIRRSRRPQTNTI</sequence>
<organism evidence="2 3">
    <name type="scientific">Eumeta variegata</name>
    <name type="common">Bagworm moth</name>
    <name type="synonym">Eumeta japonica</name>
    <dbReference type="NCBI Taxonomy" id="151549"/>
    <lineage>
        <taxon>Eukaryota</taxon>
        <taxon>Metazoa</taxon>
        <taxon>Ecdysozoa</taxon>
        <taxon>Arthropoda</taxon>
        <taxon>Hexapoda</taxon>
        <taxon>Insecta</taxon>
        <taxon>Pterygota</taxon>
        <taxon>Neoptera</taxon>
        <taxon>Endopterygota</taxon>
        <taxon>Lepidoptera</taxon>
        <taxon>Glossata</taxon>
        <taxon>Ditrysia</taxon>
        <taxon>Tineoidea</taxon>
        <taxon>Psychidae</taxon>
        <taxon>Oiketicinae</taxon>
        <taxon>Eumeta</taxon>
    </lineage>
</organism>
<evidence type="ECO:0000313" key="3">
    <source>
        <dbReference type="Proteomes" id="UP000299102"/>
    </source>
</evidence>
<evidence type="ECO:0000256" key="1">
    <source>
        <dbReference type="SAM" id="MobiDB-lite"/>
    </source>
</evidence>
<evidence type="ECO:0000313" key="2">
    <source>
        <dbReference type="EMBL" id="GBP28638.1"/>
    </source>
</evidence>
<reference evidence="2 3" key="1">
    <citation type="journal article" date="2019" name="Commun. Biol.">
        <title>The bagworm genome reveals a unique fibroin gene that provides high tensile strength.</title>
        <authorList>
            <person name="Kono N."/>
            <person name="Nakamura H."/>
            <person name="Ohtoshi R."/>
            <person name="Tomita M."/>
            <person name="Numata K."/>
            <person name="Arakawa K."/>
        </authorList>
    </citation>
    <scope>NUCLEOTIDE SEQUENCE [LARGE SCALE GENOMIC DNA]</scope>
</reference>
<protein>
    <submittedName>
        <fullName evidence="2">Uncharacterized protein</fullName>
    </submittedName>
</protein>
<keyword evidence="3" id="KW-1185">Reference proteome</keyword>
<dbReference type="Proteomes" id="UP000299102">
    <property type="component" value="Unassembled WGS sequence"/>
</dbReference>
<gene>
    <name evidence="2" type="ORF">EVAR_85837_1</name>
</gene>
<feature type="region of interest" description="Disordered" evidence="1">
    <location>
        <begin position="71"/>
        <end position="119"/>
    </location>
</feature>
<comment type="caution">
    <text evidence="2">The sequence shown here is derived from an EMBL/GenBank/DDBJ whole genome shotgun (WGS) entry which is preliminary data.</text>
</comment>
<dbReference type="AlphaFoldDB" id="A0A4C1UQB7"/>
<proteinExistence type="predicted"/>